<dbReference type="InterPro" id="IPR023614">
    <property type="entry name" value="Porin_dom_sf"/>
</dbReference>
<comment type="similarity">
    <text evidence="1">Belongs to the outer membrane porin (Opr) (TC 1.B.25) family.</text>
</comment>
<organism evidence="4 5">
    <name type="scientific">Pseudomonas protegens (strain DSM 19095 / LMG 27888 / CFBP 6595 / CHA0)</name>
    <dbReference type="NCBI Taxonomy" id="1124983"/>
    <lineage>
        <taxon>Bacteria</taxon>
        <taxon>Pseudomonadati</taxon>
        <taxon>Pseudomonadota</taxon>
        <taxon>Gammaproteobacteria</taxon>
        <taxon>Pseudomonadales</taxon>
        <taxon>Pseudomonadaceae</taxon>
        <taxon>Pseudomonas</taxon>
    </lineage>
</organism>
<evidence type="ECO:0000256" key="2">
    <source>
        <dbReference type="ARBA" id="ARBA00022448"/>
    </source>
</evidence>
<evidence type="ECO:0008006" key="6">
    <source>
        <dbReference type="Google" id="ProtNLM"/>
    </source>
</evidence>
<dbReference type="GO" id="GO:0016020">
    <property type="term" value="C:membrane"/>
    <property type="evidence" value="ECO:0007669"/>
    <property type="project" value="InterPro"/>
</dbReference>
<sequence>MRAEQRYLSGLLCCLVAGGALAEGFFEDSRRSLRYSQSYWKENDGGGFGPTRDEWVQATQFSFSSGWYREVLGLDYSYGLADALHVGRDANNISNLRADRSVQQPHGIAKPLELYLRGRWVDEAGTFSAGVGKKSRQYQLYRDDRYSRILPAATLGQDLSYERGALSLNFSRIDGFSPRNDSGWSQDLRNYRGQRIDDLRLYALGHVLPGGSNLQLEYGVARDYLRASSVKLTHSFELAPERGIDVYAIWGRQQDAGKRFEYSGVRGLYEAERSHDARHLDLLFKYRFSRYYAGLTWNKVWGDDYDRTFFAQDNGTWNSSGKLFYYFGLQDEEMFKLLGGMDFADFGLPRLKLDMHYAASNHAKGYAGFSRREFQSVLRYAFDGWFDGLDVAWLHGRFRTHGEPDGIQRQSLSGGPAGIISHSAERFYLNYTYRF</sequence>
<reference evidence="5" key="1">
    <citation type="journal article" date="2014" name="Genome Announc.">
        <title>Full-genome sequence of the plant growth-promoting bacterium Pseudomonas protegens CHA0.</title>
        <authorList>
            <person name="Jousset A."/>
            <person name="Schuldes J."/>
            <person name="Keel C."/>
            <person name="Maurhofer M."/>
            <person name="Daniel R."/>
            <person name="Scheu S."/>
            <person name="Thuermer A."/>
        </authorList>
    </citation>
    <scope>NUCLEOTIDE SEQUENCE [LARGE SCALE GENOMIC DNA]</scope>
    <source>
        <strain evidence="5">DSM 19095 / LMG 27888 / CFBP 6595 / CHA0</strain>
    </source>
</reference>
<evidence type="ECO:0000313" key="4">
    <source>
        <dbReference type="EMBL" id="AGL83175.1"/>
    </source>
</evidence>
<protein>
    <recommendedName>
        <fullName evidence="6">OprD family porin</fullName>
    </recommendedName>
</protein>
<keyword evidence="3" id="KW-0732">Signal</keyword>
<dbReference type="InterPro" id="IPR005318">
    <property type="entry name" value="OM_porin_bac"/>
</dbReference>
<evidence type="ECO:0000256" key="1">
    <source>
        <dbReference type="ARBA" id="ARBA00009075"/>
    </source>
</evidence>
<evidence type="ECO:0000313" key="5">
    <source>
        <dbReference type="Proteomes" id="UP000013940"/>
    </source>
</evidence>
<name>A0A2C9EHR8_PSEPH</name>
<proteinExistence type="inferred from homology"/>
<accession>A0A2C9EHR8</accession>
<dbReference type="RefSeq" id="WP_015634447.1">
    <property type="nucleotide sequence ID" value="NC_021237.1"/>
</dbReference>
<gene>
    <name evidence="4" type="ORF">PFLCHA0_c13850</name>
</gene>
<dbReference type="KEGG" id="pprc:PFLCHA0_c13850"/>
<dbReference type="Proteomes" id="UP000013940">
    <property type="component" value="Chromosome"/>
</dbReference>
<dbReference type="GeneID" id="57474367"/>
<dbReference type="EMBL" id="CP003190">
    <property type="protein sequence ID" value="AGL83175.1"/>
    <property type="molecule type" value="Genomic_DNA"/>
</dbReference>
<dbReference type="Pfam" id="PF03573">
    <property type="entry name" value="OprD"/>
    <property type="match status" value="1"/>
</dbReference>
<dbReference type="AlphaFoldDB" id="A0A2C9EHR8"/>
<evidence type="ECO:0000256" key="3">
    <source>
        <dbReference type="ARBA" id="ARBA00022729"/>
    </source>
</evidence>
<dbReference type="Gene3D" id="2.40.160.10">
    <property type="entry name" value="Porin"/>
    <property type="match status" value="1"/>
</dbReference>
<dbReference type="HOGENOM" id="CLU_629859_0_0_6"/>
<keyword evidence="2" id="KW-0813">Transport</keyword>